<evidence type="ECO:0000256" key="1">
    <source>
        <dbReference type="ARBA" id="ARBA00003195"/>
    </source>
</evidence>
<evidence type="ECO:0000256" key="2">
    <source>
        <dbReference type="ARBA" id="ARBA00004173"/>
    </source>
</evidence>
<dbReference type="PROSITE" id="PS51808">
    <property type="entry name" value="CHCH"/>
    <property type="match status" value="1"/>
</dbReference>
<dbReference type="InParanoid" id="A0A3Q7HI43"/>
<comment type="subcellular location">
    <subcellularLocation>
        <location evidence="2">Mitochondrion</location>
    </subcellularLocation>
</comment>
<evidence type="ECO:0000256" key="4">
    <source>
        <dbReference type="ARBA" id="ARBA00022448"/>
    </source>
</evidence>
<keyword evidence="7" id="KW-0249">Electron transport</keyword>
<keyword evidence="4" id="KW-0813">Transport</keyword>
<comment type="function">
    <text evidence="1">Accessory subunit of the mitochondrial membrane respiratory chain NADH dehydrogenase (Complex I), that is believed not to be involved in catalysis. Complex I functions in the transfer of electrons from NADH to the respiratory chain. The immediate electron acceptor for the enzyme is believed to be ubiquinone.</text>
</comment>
<accession>A0A3Q7HI43</accession>
<proteinExistence type="inferred from homology"/>
<evidence type="ECO:0000313" key="11">
    <source>
        <dbReference type="Proteomes" id="UP000004994"/>
    </source>
</evidence>
<evidence type="ECO:0000256" key="7">
    <source>
        <dbReference type="ARBA" id="ARBA00022982"/>
    </source>
</evidence>
<dbReference type="Gramene" id="Solyc08g007805.1.1">
    <property type="protein sequence ID" value="Solyc08g007805.1.1"/>
    <property type="gene ID" value="Solyc08g007805.1"/>
</dbReference>
<keyword evidence="11" id="KW-1185">Reference proteome</keyword>
<dbReference type="STRING" id="4081.A0A3Q7HI43"/>
<reference evidence="10" key="1">
    <citation type="journal article" date="2012" name="Nature">
        <title>The tomato genome sequence provides insights into fleshy fruit evolution.</title>
        <authorList>
            <consortium name="Tomato Genome Consortium"/>
        </authorList>
    </citation>
    <scope>NUCLEOTIDE SEQUENCE [LARGE SCALE GENOMIC DNA]</scope>
    <source>
        <strain evidence="10">cv. Heinz 1706</strain>
    </source>
</reference>
<dbReference type="EnsemblPlants" id="Solyc08g007805.1.1">
    <property type="protein sequence ID" value="Solyc08g007805.1.1"/>
    <property type="gene ID" value="Solyc08g007805.1"/>
</dbReference>
<keyword evidence="8" id="KW-0496">Mitochondrion</keyword>
<evidence type="ECO:0000313" key="10">
    <source>
        <dbReference type="EnsemblPlants" id="Solyc08g007805.1.1"/>
    </source>
</evidence>
<reference evidence="10" key="2">
    <citation type="submission" date="2019-01" db="UniProtKB">
        <authorList>
            <consortium name="EnsemblPlants"/>
        </authorList>
    </citation>
    <scope>IDENTIFICATION</scope>
    <source>
        <strain evidence="10">cv. Heinz 1706</strain>
    </source>
</reference>
<sequence>MTSTVDAAGNPNPDVDGVDAGAKIRRFSGREVDRCVPIMCRLKDLNQKCTKEMDAYAGCMYYNTNEFNMCRKEQKEFEEACPC</sequence>
<dbReference type="PaxDb" id="4081-Solyc08g007810.2.1"/>
<name>A0A3Q7HI43_SOLLC</name>
<dbReference type="PANTHER" id="PTHR13344:SF0">
    <property type="entry name" value="NADH DEHYDROGENASE [UBIQUINONE] 1 ALPHA SUBCOMPLEX SUBUNIT 8"/>
    <property type="match status" value="1"/>
</dbReference>
<dbReference type="AlphaFoldDB" id="A0A3Q7HI43"/>
<dbReference type="GO" id="GO:0005739">
    <property type="term" value="C:mitochondrion"/>
    <property type="evidence" value="ECO:0007669"/>
    <property type="project" value="UniProtKB-SubCell"/>
</dbReference>
<dbReference type="GO" id="GO:0006120">
    <property type="term" value="P:mitochondrial electron transport, NADH to ubiquinone"/>
    <property type="evidence" value="ECO:0007669"/>
    <property type="project" value="InterPro"/>
</dbReference>
<evidence type="ECO:0000256" key="3">
    <source>
        <dbReference type="ARBA" id="ARBA00010705"/>
    </source>
</evidence>
<keyword evidence="5" id="KW-0679">Respiratory chain</keyword>
<keyword evidence="6" id="KW-0677">Repeat</keyword>
<dbReference type="Proteomes" id="UP000004994">
    <property type="component" value="Chromosome 8"/>
</dbReference>
<comment type="similarity">
    <text evidence="3">Belongs to the complex I NDUFA8 subunit family.</text>
</comment>
<dbReference type="GO" id="GO:0045271">
    <property type="term" value="C:respiratory chain complex I"/>
    <property type="evidence" value="ECO:0000318"/>
    <property type="project" value="GO_Central"/>
</dbReference>
<protein>
    <submittedName>
        <fullName evidence="10">Uncharacterized protein</fullName>
    </submittedName>
</protein>
<dbReference type="InterPro" id="IPR016680">
    <property type="entry name" value="NDUFA8"/>
</dbReference>
<evidence type="ECO:0000256" key="5">
    <source>
        <dbReference type="ARBA" id="ARBA00022660"/>
    </source>
</evidence>
<dbReference type="SMR" id="A0A3Q7HI43"/>
<keyword evidence="9" id="KW-1015">Disulfide bond</keyword>
<evidence type="ECO:0000256" key="8">
    <source>
        <dbReference type="ARBA" id="ARBA00023128"/>
    </source>
</evidence>
<organism evidence="10">
    <name type="scientific">Solanum lycopersicum</name>
    <name type="common">Tomato</name>
    <name type="synonym">Lycopersicon esculentum</name>
    <dbReference type="NCBI Taxonomy" id="4081"/>
    <lineage>
        <taxon>Eukaryota</taxon>
        <taxon>Viridiplantae</taxon>
        <taxon>Streptophyta</taxon>
        <taxon>Embryophyta</taxon>
        <taxon>Tracheophyta</taxon>
        <taxon>Spermatophyta</taxon>
        <taxon>Magnoliopsida</taxon>
        <taxon>eudicotyledons</taxon>
        <taxon>Gunneridae</taxon>
        <taxon>Pentapetalae</taxon>
        <taxon>asterids</taxon>
        <taxon>lamiids</taxon>
        <taxon>Solanales</taxon>
        <taxon>Solanaceae</taxon>
        <taxon>Solanoideae</taxon>
        <taxon>Solaneae</taxon>
        <taxon>Solanum</taxon>
        <taxon>Solanum subgen. Lycopersicon</taxon>
    </lineage>
</organism>
<evidence type="ECO:0000256" key="9">
    <source>
        <dbReference type="ARBA" id="ARBA00023157"/>
    </source>
</evidence>
<dbReference type="FunCoup" id="A0A3Q7HI43">
    <property type="interactions" value="2457"/>
</dbReference>
<evidence type="ECO:0000256" key="6">
    <source>
        <dbReference type="ARBA" id="ARBA00022737"/>
    </source>
</evidence>
<dbReference type="PANTHER" id="PTHR13344">
    <property type="entry name" value="NADH-UBIQUINONE OXIDOREDUCTASE"/>
    <property type="match status" value="1"/>
</dbReference>